<dbReference type="SUPFAM" id="SSF53187">
    <property type="entry name" value="Zn-dependent exopeptidases"/>
    <property type="match status" value="1"/>
</dbReference>
<reference evidence="3" key="1">
    <citation type="journal article" date="2019" name="Int. J. Syst. Evol. Microbiol.">
        <title>The Global Catalogue of Microorganisms (GCM) 10K type strain sequencing project: providing services to taxonomists for standard genome sequencing and annotation.</title>
        <authorList>
            <consortium name="The Broad Institute Genomics Platform"/>
            <consortium name="The Broad Institute Genome Sequencing Center for Infectious Disease"/>
            <person name="Wu L."/>
            <person name="Ma J."/>
        </authorList>
    </citation>
    <scope>NUCLEOTIDE SEQUENCE [LARGE SCALE GENOMIC DNA]</scope>
    <source>
        <strain evidence="3">CCUG 43111</strain>
    </source>
</reference>
<comment type="caution">
    <text evidence="2">The sequence shown here is derived from an EMBL/GenBank/DDBJ whole genome shotgun (WGS) entry which is preliminary data.</text>
</comment>
<feature type="domain" description="Peptidase M28" evidence="1">
    <location>
        <begin position="104"/>
        <end position="316"/>
    </location>
</feature>
<dbReference type="EMBL" id="JBHSMR010000013">
    <property type="protein sequence ID" value="MFC5479741.1"/>
    <property type="molecule type" value="Genomic_DNA"/>
</dbReference>
<dbReference type="RefSeq" id="WP_379757793.1">
    <property type="nucleotide sequence ID" value="NZ_JBHSMR010000013.1"/>
</dbReference>
<dbReference type="Pfam" id="PF04389">
    <property type="entry name" value="Peptidase_M28"/>
    <property type="match status" value="1"/>
</dbReference>
<dbReference type="Gene3D" id="3.40.630.10">
    <property type="entry name" value="Zn peptidases"/>
    <property type="match status" value="1"/>
</dbReference>
<gene>
    <name evidence="2" type="ORF">ACFPQ5_16200</name>
</gene>
<dbReference type="InterPro" id="IPR045175">
    <property type="entry name" value="M28_fam"/>
</dbReference>
<evidence type="ECO:0000313" key="3">
    <source>
        <dbReference type="Proteomes" id="UP001596101"/>
    </source>
</evidence>
<dbReference type="PANTHER" id="PTHR12147:SF26">
    <property type="entry name" value="PEPTIDASE M28 DOMAIN-CONTAINING PROTEIN"/>
    <property type="match status" value="1"/>
</dbReference>
<dbReference type="InterPro" id="IPR007484">
    <property type="entry name" value="Peptidase_M28"/>
</dbReference>
<evidence type="ECO:0000313" key="2">
    <source>
        <dbReference type="EMBL" id="MFC5479741.1"/>
    </source>
</evidence>
<dbReference type="Proteomes" id="UP001596101">
    <property type="component" value="Unassembled WGS sequence"/>
</dbReference>
<evidence type="ECO:0000259" key="1">
    <source>
        <dbReference type="Pfam" id="PF04389"/>
    </source>
</evidence>
<keyword evidence="3" id="KW-1185">Reference proteome</keyword>
<proteinExistence type="predicted"/>
<protein>
    <submittedName>
        <fullName evidence="2">M28 family peptidase</fullName>
    </submittedName>
</protein>
<organism evidence="2 3">
    <name type="scientific">Massilia suwonensis</name>
    <dbReference type="NCBI Taxonomy" id="648895"/>
    <lineage>
        <taxon>Bacteria</taxon>
        <taxon>Pseudomonadati</taxon>
        <taxon>Pseudomonadota</taxon>
        <taxon>Betaproteobacteria</taxon>
        <taxon>Burkholderiales</taxon>
        <taxon>Oxalobacteraceae</taxon>
        <taxon>Telluria group</taxon>
        <taxon>Massilia</taxon>
    </lineage>
</organism>
<dbReference type="PANTHER" id="PTHR12147">
    <property type="entry name" value="METALLOPEPTIDASE M28 FAMILY MEMBER"/>
    <property type="match status" value="1"/>
</dbReference>
<sequence length="328" mass="35312">MRNFFHSHWKVVVALILLILVAVLTVSPTSTSAAAPPLAERLRAHVSAIASREHNTGTPLELERAAAYIETALMQAGYRPVRQEYAAGSQRVRNIEVAVGNVAPGQRPERIFIVGAHYDSAPGAPGANDNGSGTAAVLELARLLKNVQLGAGTELRFVLFVNEEPPWFMGEQMGSMVHAAEMKRQGQPVQAALVLETMGYYTDAPNSQQLPPGLEGRYPSTGNFIAFVGTLESSGLVREALAAFRAHSDFPAEGLAAPAHTTGVTLSDHSSYNKHGYPALMITDTAFMRYPYYHTVEDTPEKLDYESMARVVNGLARTIVALAGAKQG</sequence>
<accession>A0ABW0MQ91</accession>
<name>A0ABW0MQ91_9BURK</name>